<gene>
    <name evidence="1" type="primary">btuR_17</name>
    <name evidence="1" type="ORF">SDC9_164892</name>
</gene>
<keyword evidence="1" id="KW-0808">Transferase</keyword>
<dbReference type="Pfam" id="PF02572">
    <property type="entry name" value="CobA_CobO_BtuR"/>
    <property type="match status" value="1"/>
</dbReference>
<dbReference type="PIRSF" id="PIRSF015617">
    <property type="entry name" value="Adensltrnsf_CobA"/>
    <property type="match status" value="1"/>
</dbReference>
<dbReference type="InterPro" id="IPR003724">
    <property type="entry name" value="CblAdoTrfase_CobA"/>
</dbReference>
<name>A0A645FSV7_9ZZZZ</name>
<dbReference type="PANTHER" id="PTHR46638">
    <property type="entry name" value="CORRINOID ADENOSYLTRANSFERASE"/>
    <property type="match status" value="1"/>
</dbReference>
<dbReference type="GO" id="GO:0005524">
    <property type="term" value="F:ATP binding"/>
    <property type="evidence" value="ECO:0007669"/>
    <property type="project" value="InterPro"/>
</dbReference>
<proteinExistence type="predicted"/>
<sequence>MQNANKLHVYTGNGKGKTTAAMGLAFRMLGTGKEVLVVQFMKQPNSSELVSLRKMPGAHIHEGAAMKGFIYQMDEDRLEDARRGQTAQIDSIIDEIHTIRPALTVLDELAVAASYYLIPPDEAMRLIDEGLKYGEVVVTGRGASQALIDRADYVSVIEARKHPYTDEGLQARKGIEW</sequence>
<dbReference type="EMBL" id="VSSQ01064698">
    <property type="protein sequence ID" value="MPN17538.1"/>
    <property type="molecule type" value="Genomic_DNA"/>
</dbReference>
<dbReference type="InterPro" id="IPR027417">
    <property type="entry name" value="P-loop_NTPase"/>
</dbReference>
<evidence type="ECO:0000313" key="1">
    <source>
        <dbReference type="EMBL" id="MPN17538.1"/>
    </source>
</evidence>
<dbReference type="AlphaFoldDB" id="A0A645FSV7"/>
<dbReference type="GO" id="GO:0009236">
    <property type="term" value="P:cobalamin biosynthetic process"/>
    <property type="evidence" value="ECO:0007669"/>
    <property type="project" value="InterPro"/>
</dbReference>
<dbReference type="EC" id="2.5.1.17" evidence="1"/>
<comment type="caution">
    <text evidence="1">The sequence shown here is derived from an EMBL/GenBank/DDBJ whole genome shotgun (WGS) entry which is preliminary data.</text>
</comment>
<dbReference type="PANTHER" id="PTHR46638:SF1">
    <property type="entry name" value="CORRINOID ADENOSYLTRANSFERASE"/>
    <property type="match status" value="1"/>
</dbReference>
<protein>
    <submittedName>
        <fullName evidence="1">Cob(I)yrinic acid a,c-diamide adenosyltransferase</fullName>
        <ecNumber evidence="1">2.5.1.17</ecNumber>
    </submittedName>
</protein>
<dbReference type="GO" id="GO:0008817">
    <property type="term" value="F:corrinoid adenosyltransferase activity"/>
    <property type="evidence" value="ECO:0007669"/>
    <property type="project" value="UniProtKB-EC"/>
</dbReference>
<dbReference type="SUPFAM" id="SSF52540">
    <property type="entry name" value="P-loop containing nucleoside triphosphate hydrolases"/>
    <property type="match status" value="1"/>
</dbReference>
<reference evidence="1" key="1">
    <citation type="submission" date="2019-08" db="EMBL/GenBank/DDBJ databases">
        <authorList>
            <person name="Kucharzyk K."/>
            <person name="Murdoch R.W."/>
            <person name="Higgins S."/>
            <person name="Loffler F."/>
        </authorList>
    </citation>
    <scope>NUCLEOTIDE SEQUENCE</scope>
</reference>
<accession>A0A645FSV7</accession>
<organism evidence="1">
    <name type="scientific">bioreactor metagenome</name>
    <dbReference type="NCBI Taxonomy" id="1076179"/>
    <lineage>
        <taxon>unclassified sequences</taxon>
        <taxon>metagenomes</taxon>
        <taxon>ecological metagenomes</taxon>
    </lineage>
</organism>
<dbReference type="Gene3D" id="3.40.50.300">
    <property type="entry name" value="P-loop containing nucleotide triphosphate hydrolases"/>
    <property type="match status" value="1"/>
</dbReference>